<evidence type="ECO:0000313" key="4">
    <source>
        <dbReference type="EMBL" id="GGA85297.1"/>
    </source>
</evidence>
<dbReference type="SUPFAM" id="SSF55469">
    <property type="entry name" value="FMN-dependent nitroreductase-like"/>
    <property type="match status" value="1"/>
</dbReference>
<dbReference type="InterPro" id="IPR029479">
    <property type="entry name" value="Nitroreductase"/>
</dbReference>
<feature type="domain" description="Nitroreductase" evidence="3">
    <location>
        <begin position="7"/>
        <end position="61"/>
    </location>
</feature>
<organism evidence="4 5">
    <name type="scientific">Ornithinibacillus halotolerans</name>
    <dbReference type="NCBI Taxonomy" id="1274357"/>
    <lineage>
        <taxon>Bacteria</taxon>
        <taxon>Bacillati</taxon>
        <taxon>Bacillota</taxon>
        <taxon>Bacilli</taxon>
        <taxon>Bacillales</taxon>
        <taxon>Bacillaceae</taxon>
        <taxon>Ornithinibacillus</taxon>
    </lineage>
</organism>
<reference evidence="4" key="2">
    <citation type="submission" date="2020-09" db="EMBL/GenBank/DDBJ databases">
        <authorList>
            <person name="Sun Q."/>
            <person name="Zhou Y."/>
        </authorList>
    </citation>
    <scope>NUCLEOTIDE SEQUENCE</scope>
    <source>
        <strain evidence="4">CGMCC 1.12408</strain>
    </source>
</reference>
<keyword evidence="5" id="KW-1185">Reference proteome</keyword>
<dbReference type="Gene3D" id="3.40.109.10">
    <property type="entry name" value="NADH Oxidase"/>
    <property type="match status" value="1"/>
</dbReference>
<dbReference type="AlphaFoldDB" id="A0A916S7G0"/>
<evidence type="ECO:0000256" key="2">
    <source>
        <dbReference type="ARBA" id="ARBA00023002"/>
    </source>
</evidence>
<feature type="domain" description="Nitroreductase" evidence="3">
    <location>
        <begin position="65"/>
        <end position="151"/>
    </location>
</feature>
<sequence>MNVFEAIQNRREITKFEDRKIQENILEQVVDAGLFAPTGNNLPSKNLIVVQNRDMLDQLAETTPYMKWLKEATAGIVVTGKPNVSKYWLQDASFACAFIWLEAVEVGLGSAFGAVYHSEDQKETEKREGYVRDLLNIPDEQRIVAVLGLGYPSMTPDPKKHVPREEVVFYEKFGESSK</sequence>
<dbReference type="InterPro" id="IPR000415">
    <property type="entry name" value="Nitroreductase-like"/>
</dbReference>
<proteinExistence type="inferred from homology"/>
<comment type="similarity">
    <text evidence="1">Belongs to the nitroreductase family.</text>
</comment>
<dbReference type="PANTHER" id="PTHR43673">
    <property type="entry name" value="NAD(P)H NITROREDUCTASE YDGI-RELATED"/>
    <property type="match status" value="1"/>
</dbReference>
<dbReference type="CDD" id="cd02151">
    <property type="entry name" value="nitroreductase"/>
    <property type="match status" value="1"/>
</dbReference>
<dbReference type="RefSeq" id="WP_188385532.1">
    <property type="nucleotide sequence ID" value="NZ_BMEY01000018.1"/>
</dbReference>
<reference evidence="4" key="1">
    <citation type="journal article" date="2014" name="Int. J. Syst. Evol. Microbiol.">
        <title>Complete genome sequence of Corynebacterium casei LMG S-19264T (=DSM 44701T), isolated from a smear-ripened cheese.</title>
        <authorList>
            <consortium name="US DOE Joint Genome Institute (JGI-PGF)"/>
            <person name="Walter F."/>
            <person name="Albersmeier A."/>
            <person name="Kalinowski J."/>
            <person name="Ruckert C."/>
        </authorList>
    </citation>
    <scope>NUCLEOTIDE SEQUENCE</scope>
    <source>
        <strain evidence="4">CGMCC 1.12408</strain>
    </source>
</reference>
<dbReference type="Pfam" id="PF00881">
    <property type="entry name" value="Nitroreductase"/>
    <property type="match status" value="2"/>
</dbReference>
<evidence type="ECO:0000256" key="1">
    <source>
        <dbReference type="ARBA" id="ARBA00007118"/>
    </source>
</evidence>
<dbReference type="GO" id="GO:0016491">
    <property type="term" value="F:oxidoreductase activity"/>
    <property type="evidence" value="ECO:0007669"/>
    <property type="project" value="UniProtKB-KW"/>
</dbReference>
<name>A0A916S7G0_9BACI</name>
<dbReference type="EMBL" id="BMEY01000018">
    <property type="protein sequence ID" value="GGA85297.1"/>
    <property type="molecule type" value="Genomic_DNA"/>
</dbReference>
<gene>
    <name evidence="4" type="ORF">GCM10008025_30410</name>
</gene>
<evidence type="ECO:0000259" key="3">
    <source>
        <dbReference type="Pfam" id="PF00881"/>
    </source>
</evidence>
<dbReference type="Proteomes" id="UP000613512">
    <property type="component" value="Unassembled WGS sequence"/>
</dbReference>
<dbReference type="PANTHER" id="PTHR43673:SF10">
    <property type="entry name" value="NADH DEHYDROGENASE_NAD(P)H NITROREDUCTASE XCC3605-RELATED"/>
    <property type="match status" value="1"/>
</dbReference>
<comment type="caution">
    <text evidence="4">The sequence shown here is derived from an EMBL/GenBank/DDBJ whole genome shotgun (WGS) entry which is preliminary data.</text>
</comment>
<evidence type="ECO:0000313" key="5">
    <source>
        <dbReference type="Proteomes" id="UP000613512"/>
    </source>
</evidence>
<accession>A0A916S7G0</accession>
<keyword evidence="2" id="KW-0560">Oxidoreductase</keyword>
<protein>
    <submittedName>
        <fullName evidence="4">NADH oxidoreductase</fullName>
    </submittedName>
</protein>